<comment type="caution">
    <text evidence="1">The sequence shown here is derived from an EMBL/GenBank/DDBJ whole genome shotgun (WGS) entry which is preliminary data.</text>
</comment>
<protein>
    <submittedName>
        <fullName evidence="1">Uncharacterized protein</fullName>
    </submittedName>
</protein>
<sequence length="66" mass="7533">MFVQPVSLLQRGGFFILFPTKSGSDLRRHPPESSGWLIKTMLRGQPSFWQDAAACNEAPPFRRNKQ</sequence>
<proteinExistence type="predicted"/>
<gene>
    <name evidence="1" type="ORF">ACH50_04070</name>
</gene>
<dbReference type="Proteomes" id="UP000037315">
    <property type="component" value="Unassembled WGS sequence"/>
</dbReference>
<organism evidence="1 2">
    <name type="scientific">Franconibacter pulveris</name>
    <dbReference type="NCBI Taxonomy" id="435910"/>
    <lineage>
        <taxon>Bacteria</taxon>
        <taxon>Pseudomonadati</taxon>
        <taxon>Pseudomonadota</taxon>
        <taxon>Gammaproteobacteria</taxon>
        <taxon>Enterobacterales</taxon>
        <taxon>Enterobacteriaceae</taxon>
        <taxon>Franconibacter</taxon>
    </lineage>
</organism>
<dbReference type="EMBL" id="LFEJ01000004">
    <property type="protein sequence ID" value="KMV36022.1"/>
    <property type="molecule type" value="Genomic_DNA"/>
</dbReference>
<evidence type="ECO:0000313" key="2">
    <source>
        <dbReference type="Proteomes" id="UP000037315"/>
    </source>
</evidence>
<accession>A0A0J8VSQ2</accession>
<name>A0A0J8VSQ2_9ENTR</name>
<dbReference type="AlphaFoldDB" id="A0A0J8VSQ2"/>
<reference evidence="1 2" key="1">
    <citation type="submission" date="2015-06" db="EMBL/GenBank/DDBJ databases">
        <title>Genome sequencing of Cronobacter sp. strain DJ34 isolated from petroleum contaminated sludge of Duliajan Oil Fields, Assam, India.</title>
        <authorList>
            <person name="Pal S."/>
            <person name="Banerjee T.D."/>
            <person name="Roy A."/>
            <person name="Sar P."/>
            <person name="Kazy S.K."/>
        </authorList>
    </citation>
    <scope>NUCLEOTIDE SEQUENCE [LARGE SCALE GENOMIC DNA]</scope>
    <source>
        <strain evidence="1 2">DJ34</strain>
    </source>
</reference>
<dbReference type="PATRIC" id="fig|1656095.3.peg.2911"/>
<keyword evidence="2" id="KW-1185">Reference proteome</keyword>
<evidence type="ECO:0000313" key="1">
    <source>
        <dbReference type="EMBL" id="KMV36022.1"/>
    </source>
</evidence>